<feature type="domain" description="SANT" evidence="6">
    <location>
        <begin position="830"/>
        <end position="878"/>
    </location>
</feature>
<name>A0A146L6M1_LYGHE</name>
<dbReference type="PANTHER" id="PTHR13992">
    <property type="entry name" value="NUCLEAR RECEPTOR CO-REPRESSOR RELATED NCOR"/>
    <property type="match status" value="1"/>
</dbReference>
<protein>
    <submittedName>
        <fullName evidence="8">Nuclear receptor corepressor 1</fullName>
    </submittedName>
</protein>
<dbReference type="PROSITE" id="PS51294">
    <property type="entry name" value="HTH_MYB"/>
    <property type="match status" value="1"/>
</dbReference>
<feature type="compositionally biased region" description="Polar residues" evidence="4">
    <location>
        <begin position="12"/>
        <end position="34"/>
    </location>
</feature>
<feature type="domain" description="HTH myb-type" evidence="7">
    <location>
        <begin position="830"/>
        <end position="878"/>
    </location>
</feature>
<feature type="compositionally biased region" description="Basic and acidic residues" evidence="4">
    <location>
        <begin position="1146"/>
        <end position="1155"/>
    </location>
</feature>
<feature type="region of interest" description="Disordered" evidence="4">
    <location>
        <begin position="127"/>
        <end position="228"/>
    </location>
</feature>
<dbReference type="Gene3D" id="1.10.10.60">
    <property type="entry name" value="Homeodomain-like"/>
    <property type="match status" value="2"/>
</dbReference>
<dbReference type="SUPFAM" id="SSF46689">
    <property type="entry name" value="Homeodomain-like"/>
    <property type="match status" value="2"/>
</dbReference>
<feature type="compositionally biased region" description="Low complexity" evidence="4">
    <location>
        <begin position="978"/>
        <end position="997"/>
    </location>
</feature>
<feature type="compositionally biased region" description="Basic and acidic residues" evidence="4">
    <location>
        <begin position="272"/>
        <end position="285"/>
    </location>
</feature>
<keyword evidence="8" id="KW-0675">Receptor</keyword>
<dbReference type="PROSITE" id="PS51293">
    <property type="entry name" value="SANT"/>
    <property type="match status" value="2"/>
</dbReference>
<dbReference type="Pfam" id="PF00249">
    <property type="entry name" value="Myb_DNA-binding"/>
    <property type="match status" value="2"/>
</dbReference>
<dbReference type="GO" id="GO:0000785">
    <property type="term" value="C:chromatin"/>
    <property type="evidence" value="ECO:0007669"/>
    <property type="project" value="TreeGrafter"/>
</dbReference>
<dbReference type="InterPro" id="IPR009057">
    <property type="entry name" value="Homeodomain-like_sf"/>
</dbReference>
<feature type="compositionally biased region" description="Polar residues" evidence="4">
    <location>
        <begin position="1054"/>
        <end position="1064"/>
    </location>
</feature>
<evidence type="ECO:0000259" key="6">
    <source>
        <dbReference type="PROSITE" id="PS51293"/>
    </source>
</evidence>
<feature type="compositionally biased region" description="Basic and acidic residues" evidence="4">
    <location>
        <begin position="1513"/>
        <end position="1534"/>
    </location>
</feature>
<feature type="region of interest" description="Disordered" evidence="4">
    <location>
        <begin position="1425"/>
        <end position="1554"/>
    </location>
</feature>
<sequence>MEAVVHLDRSATMPSQSQMAFSRPSSLHGRQNQPPADLCYKPNSSTPSNPGGPPSSGPGIIASSSGSNTRHSPATFSGSSSYNPMRYIHAAPPFPPNSGGAPVSFRDTIYSSRSSNLVAERGQPMLDYGLRSDNMPTQSKPRISLLTSPEYMSSMSSRRHHPEDSYRGPMVPPGHQQMDVGGASSKKIRLGDGKSDLQRTLRIETRVHSKQDDGQQATAYTPQVEAISPTLPTETLQDETFKSTKDELLHGISKVDREITKTELQISTLKRKQQELEEAAKKPEVESEEEEVPQPKHHSPAQKIYAENRRKAQEAHGLLKHLGPAIQLPLYNQPSDTAVYHENKMKHQLFKDRLMLHLRKKHIEREGREKRLTATYSVLVQEWLRKVDKVENSQKRKARDSKNREFFEKVFPRLRKMREDRERFNRVGARVKSEADLEEIMDGLQEQEMEDKKMRSYAVVPPLLLDAKQRSIFYINNNGRIDDFPAEYKERHLLNVWTQAEKDIFKEKFLQHPKNFGVIASYLEKKSVSDCVQYYYLSKKTENYKRLLRKSRVRSRSGRNPQAKVAAGSVSANNVDLLSTATGVTTRFQREQLQKQEPIPSTSAADSRPPLLSEGESQPPSTQQNFMSESPPLQPPTLMLQQQQHSDKPEEKPDEEPPIEVKKKAADPETSDDDQYERPCDDGADRQTSHLERVECIVCKTVSSISRALPKSQASQYGLKEEDVPSDARVCNLCRCKALRSRFTNCPVSSCPNAKMQRVKRLRSLPIKWVDLIPSVREQLQAEFGMDETLTKCCSLCYNRIVRKISASMDVSSFMTSKGKMNQARCSILNWSDEEIQRLKEGLKLNGINWTQVAEVVGGVKTPQQCMTFFYKYMKKLNLEHHLPPDVKDTVLEERKPVLTDEEESGSSTSSCDEIEGVRVADGGADSDTASAPSPLQNSGSLEEENKESSITPPPQLIEEGRITIPNPGTPERGGTASSPQSKGSTSSSLLPPVLLPNKEDYDSSATTADEGQGGGDTESGLNQAPTPKRDEEPSSPLTVKDLMLNVIEMQLMKNPQGTNSTNPGGPPTISSILKSDSSISYSQRDRNNSRPNPENSSLATVSVVNTQHSHQPPVQDLRKEGLVVVQVPQNLREAREPEGVTLDLSIKRPREGHHQMNKPISHHSSSQPSSHSIYRVSHQSQQQPLAQLQQVQQQSHQGHSQPQPHHTQQPSGDSSGFFHQQILPPPLAPKLSPGVITGAPPNKAQCGSIIHGTPVSSPNLYNQGRYEQQSSTPIILHTSPHKEPGSITQGTPVHQRSSLFPSNPSDALFNKRMAPQGFYPPRVPAFNVEQRQIIMNDYITSREMPAPTSSSSRNGREKMYYPPGARQGVIQRHNTKPPSPGVSHHPPGYEAFSSLVDVASRQPSLPVPSPMTMSMPEVKNMPEDKRHLHGEGLGERFNRDSPHDRFPSREPEMRYSKDTSKIHNQPSDRREHQQQSTSMLQLREQIPHSRESYPSHHMEREMQAHQMNIREQQQREREHHNHQAHKAMREHQIHVQQQQQQQQKGKKIAKKNL</sequence>
<evidence type="ECO:0000256" key="3">
    <source>
        <dbReference type="ARBA" id="ARBA00023054"/>
    </source>
</evidence>
<feature type="domain" description="Myb-like" evidence="5">
    <location>
        <begin position="830"/>
        <end position="874"/>
    </location>
</feature>
<dbReference type="InterPro" id="IPR051571">
    <property type="entry name" value="N-CoR_corepressor"/>
</dbReference>
<dbReference type="GO" id="GO:0032991">
    <property type="term" value="C:protein-containing complex"/>
    <property type="evidence" value="ECO:0007669"/>
    <property type="project" value="UniProtKB-ARBA"/>
</dbReference>
<gene>
    <name evidence="8" type="primary">ncor1_2</name>
    <name evidence="8" type="ORF">g.42658</name>
</gene>
<feature type="compositionally biased region" description="Low complexity" evidence="4">
    <location>
        <begin position="922"/>
        <end position="935"/>
    </location>
</feature>
<feature type="compositionally biased region" description="Basic and acidic residues" evidence="4">
    <location>
        <begin position="1425"/>
        <end position="1474"/>
    </location>
</feature>
<dbReference type="InterPro" id="IPR017884">
    <property type="entry name" value="SANT_dom"/>
</dbReference>
<reference evidence="8" key="1">
    <citation type="journal article" date="2016" name="Gigascience">
        <title>De novo construction of an expanded transcriptome assembly for the western tarnished plant bug, Lygus hesperus.</title>
        <authorList>
            <person name="Tassone E.E."/>
            <person name="Geib S.M."/>
            <person name="Hall B."/>
            <person name="Fabrick J.A."/>
            <person name="Brent C.S."/>
            <person name="Hull J.J."/>
        </authorList>
    </citation>
    <scope>NUCLEOTIDE SEQUENCE</scope>
</reference>
<accession>A0A146L6M1</accession>
<dbReference type="Pfam" id="PF15784">
    <property type="entry name" value="GPS2_interact"/>
    <property type="match status" value="1"/>
</dbReference>
<dbReference type="PANTHER" id="PTHR13992:SF39">
    <property type="entry name" value="SMRTER, ISOFORM G"/>
    <property type="match status" value="1"/>
</dbReference>
<dbReference type="InterPro" id="IPR001005">
    <property type="entry name" value="SANT/Myb"/>
</dbReference>
<dbReference type="Gene3D" id="1.20.5.430">
    <property type="match status" value="1"/>
</dbReference>
<evidence type="ECO:0000256" key="1">
    <source>
        <dbReference type="ARBA" id="ARBA00004123"/>
    </source>
</evidence>
<feature type="compositionally biased region" description="Basic and acidic residues" evidence="4">
    <location>
        <begin position="189"/>
        <end position="213"/>
    </location>
</feature>
<dbReference type="GO" id="GO:0005654">
    <property type="term" value="C:nucleoplasm"/>
    <property type="evidence" value="ECO:0007669"/>
    <property type="project" value="UniProtKB-ARBA"/>
</dbReference>
<feature type="region of interest" description="Disordered" evidence="4">
    <location>
        <begin position="1135"/>
        <end position="1244"/>
    </location>
</feature>
<evidence type="ECO:0000313" key="8">
    <source>
        <dbReference type="EMBL" id="JAQ03245.1"/>
    </source>
</evidence>
<feature type="region of interest" description="Disordered" evidence="4">
    <location>
        <begin position="271"/>
        <end position="301"/>
    </location>
</feature>
<dbReference type="InterPro" id="IPR017930">
    <property type="entry name" value="Myb_dom"/>
</dbReference>
<feature type="region of interest" description="Disordered" evidence="4">
    <location>
        <begin position="922"/>
        <end position="1098"/>
    </location>
</feature>
<evidence type="ECO:0000256" key="4">
    <source>
        <dbReference type="SAM" id="MobiDB-lite"/>
    </source>
</evidence>
<feature type="region of interest" description="Disordered" evidence="4">
    <location>
        <begin position="550"/>
        <end position="569"/>
    </location>
</feature>
<feature type="compositionally biased region" description="Basic and acidic residues" evidence="4">
    <location>
        <begin position="1486"/>
        <end position="1504"/>
    </location>
</feature>
<evidence type="ECO:0000259" key="5">
    <source>
        <dbReference type="PROSITE" id="PS50090"/>
    </source>
</evidence>
<feature type="compositionally biased region" description="Low complexity" evidence="4">
    <location>
        <begin position="1070"/>
        <end position="1083"/>
    </location>
</feature>
<feature type="compositionally biased region" description="Polar residues" evidence="4">
    <location>
        <begin position="69"/>
        <end position="83"/>
    </location>
</feature>
<dbReference type="CDD" id="cd00167">
    <property type="entry name" value="SANT"/>
    <property type="match status" value="1"/>
</dbReference>
<evidence type="ECO:0000256" key="2">
    <source>
        <dbReference type="ARBA" id="ARBA00010097"/>
    </source>
</evidence>
<feature type="compositionally biased region" description="Basic residues" evidence="4">
    <location>
        <begin position="1545"/>
        <end position="1554"/>
    </location>
</feature>
<dbReference type="InterPro" id="IPR031557">
    <property type="entry name" value="N-CoR_GPS2_interact"/>
</dbReference>
<feature type="compositionally biased region" description="Low complexity" evidence="4">
    <location>
        <begin position="57"/>
        <end position="68"/>
    </location>
</feature>
<comment type="similarity">
    <text evidence="2">Belongs to the N-CoR nuclear receptor corepressors family.</text>
</comment>
<proteinExistence type="inferred from homology"/>
<feature type="compositionally biased region" description="Polar residues" evidence="4">
    <location>
        <begin position="615"/>
        <end position="628"/>
    </location>
</feature>
<organism evidence="8">
    <name type="scientific">Lygus hesperus</name>
    <name type="common">Western plant bug</name>
    <dbReference type="NCBI Taxonomy" id="30085"/>
    <lineage>
        <taxon>Eukaryota</taxon>
        <taxon>Metazoa</taxon>
        <taxon>Ecdysozoa</taxon>
        <taxon>Arthropoda</taxon>
        <taxon>Hexapoda</taxon>
        <taxon>Insecta</taxon>
        <taxon>Pterygota</taxon>
        <taxon>Neoptera</taxon>
        <taxon>Paraneoptera</taxon>
        <taxon>Hemiptera</taxon>
        <taxon>Heteroptera</taxon>
        <taxon>Panheteroptera</taxon>
        <taxon>Cimicomorpha</taxon>
        <taxon>Miridae</taxon>
        <taxon>Mirini</taxon>
        <taxon>Lygus</taxon>
    </lineage>
</organism>
<feature type="region of interest" description="Disordered" evidence="4">
    <location>
        <begin position="1"/>
        <end position="87"/>
    </location>
</feature>
<feature type="compositionally biased region" description="Basic and acidic residues" evidence="4">
    <location>
        <begin position="676"/>
        <end position="685"/>
    </location>
</feature>
<feature type="domain" description="SANT" evidence="6">
    <location>
        <begin position="492"/>
        <end position="543"/>
    </location>
</feature>
<dbReference type="FunFam" id="1.10.10.60:FF:000026">
    <property type="entry name" value="Nuclear receptor corepressor 2 isoform 1"/>
    <property type="match status" value="1"/>
</dbReference>
<comment type="subcellular location">
    <subcellularLocation>
        <location evidence="1">Nucleus</location>
    </subcellularLocation>
</comment>
<evidence type="ECO:0000259" key="7">
    <source>
        <dbReference type="PROSITE" id="PS51294"/>
    </source>
</evidence>
<feature type="compositionally biased region" description="Low complexity" evidence="4">
    <location>
        <begin position="1163"/>
        <end position="1212"/>
    </location>
</feature>
<feature type="region of interest" description="Disordered" evidence="4">
    <location>
        <begin position="590"/>
        <end position="685"/>
    </location>
</feature>
<dbReference type="SMART" id="SM00717">
    <property type="entry name" value="SANT"/>
    <property type="match status" value="2"/>
</dbReference>
<feature type="compositionally biased region" description="Polar residues" evidence="4">
    <location>
        <begin position="134"/>
        <end position="156"/>
    </location>
</feature>
<keyword evidence="3" id="KW-0175">Coiled coil</keyword>
<dbReference type="EMBL" id="GDHC01015384">
    <property type="protein sequence ID" value="JAQ03245.1"/>
    <property type="molecule type" value="Transcribed_RNA"/>
</dbReference>
<dbReference type="PROSITE" id="PS50090">
    <property type="entry name" value="MYB_LIKE"/>
    <property type="match status" value="1"/>
</dbReference>
<dbReference type="GO" id="GO:0006357">
    <property type="term" value="P:regulation of transcription by RNA polymerase II"/>
    <property type="evidence" value="ECO:0007669"/>
    <property type="project" value="TreeGrafter"/>
</dbReference>